<dbReference type="Proteomes" id="UP000076552">
    <property type="component" value="Unassembled WGS sequence"/>
</dbReference>
<name>A0A166LZB3_9PEZI</name>
<accession>A0A166LZB3</accession>
<dbReference type="EMBL" id="LFIV01000296">
    <property type="protein sequence ID" value="KZL64101.1"/>
    <property type="molecule type" value="Genomic_DNA"/>
</dbReference>
<reference evidence="1 2" key="1">
    <citation type="submission" date="2015-06" db="EMBL/GenBank/DDBJ databases">
        <title>Survival trade-offs in plant roots during colonization by closely related pathogenic and mutualistic fungi.</title>
        <authorList>
            <person name="Hacquard S."/>
            <person name="Kracher B."/>
            <person name="Hiruma K."/>
            <person name="Weinman A."/>
            <person name="Muench P."/>
            <person name="Garrido Oter R."/>
            <person name="Ver Loren van Themaat E."/>
            <person name="Dallerey J.-F."/>
            <person name="Damm U."/>
            <person name="Henrissat B."/>
            <person name="Lespinet O."/>
            <person name="Thon M."/>
            <person name="Kemen E."/>
            <person name="McHardy A.C."/>
            <person name="Schulze-Lefert P."/>
            <person name="O'Connell R.J."/>
        </authorList>
    </citation>
    <scope>NUCLEOTIDE SEQUENCE [LARGE SCALE GENOMIC DNA]</scope>
    <source>
        <strain evidence="1 2">0861</strain>
    </source>
</reference>
<sequence>MAQFTLLNQLESNPCMSQQDRADFLCNQYQFKVSRFTIGRMLKRAGRTKKMTQNITKECSQDLRDDYIEYFFGLVKNRIRKRSQEDEDLIQGDFKSYLQMQIRVVGEDKKIARGHFRKAQIAVDEL</sequence>
<proteinExistence type="predicted"/>
<evidence type="ECO:0000313" key="2">
    <source>
        <dbReference type="Proteomes" id="UP000076552"/>
    </source>
</evidence>
<evidence type="ECO:0000313" key="1">
    <source>
        <dbReference type="EMBL" id="KZL64101.1"/>
    </source>
</evidence>
<dbReference type="AlphaFoldDB" id="A0A166LZB3"/>
<keyword evidence="2" id="KW-1185">Reference proteome</keyword>
<protein>
    <submittedName>
        <fullName evidence="1">TPR domain-containing protein</fullName>
    </submittedName>
</protein>
<comment type="caution">
    <text evidence="1">The sequence shown here is derived from an EMBL/GenBank/DDBJ whole genome shotgun (WGS) entry which is preliminary data.</text>
</comment>
<dbReference type="STRING" id="708197.A0A166LZB3"/>
<gene>
    <name evidence="1" type="ORF">CT0861_00520</name>
</gene>
<organism evidence="1 2">
    <name type="scientific">Colletotrichum tofieldiae</name>
    <dbReference type="NCBI Taxonomy" id="708197"/>
    <lineage>
        <taxon>Eukaryota</taxon>
        <taxon>Fungi</taxon>
        <taxon>Dikarya</taxon>
        <taxon>Ascomycota</taxon>
        <taxon>Pezizomycotina</taxon>
        <taxon>Sordariomycetes</taxon>
        <taxon>Hypocreomycetidae</taxon>
        <taxon>Glomerellales</taxon>
        <taxon>Glomerellaceae</taxon>
        <taxon>Colletotrichum</taxon>
        <taxon>Colletotrichum spaethianum species complex</taxon>
    </lineage>
</organism>